<reference evidence="2 3" key="1">
    <citation type="submission" date="2016-10" db="EMBL/GenBank/DDBJ databases">
        <authorList>
            <person name="de Groot N.N."/>
        </authorList>
    </citation>
    <scope>NUCLEOTIDE SEQUENCE [LARGE SCALE GENOMIC DNA]</scope>
    <source>
        <strain evidence="2 3">CGMCC 1.9159</strain>
    </source>
</reference>
<dbReference type="EMBL" id="FNGP01000004">
    <property type="protein sequence ID" value="SDL62045.1"/>
    <property type="molecule type" value="Genomic_DNA"/>
</dbReference>
<dbReference type="Proteomes" id="UP000199475">
    <property type="component" value="Unassembled WGS sequence"/>
</dbReference>
<protein>
    <recommendedName>
        <fullName evidence="4">Tetratricopeptide repeat-containing protein</fullName>
    </recommendedName>
</protein>
<evidence type="ECO:0000313" key="2">
    <source>
        <dbReference type="EMBL" id="SDL62045.1"/>
    </source>
</evidence>
<organism evidence="2 3">
    <name type="scientific">Tessaracoccus oleiagri</name>
    <dbReference type="NCBI Taxonomy" id="686624"/>
    <lineage>
        <taxon>Bacteria</taxon>
        <taxon>Bacillati</taxon>
        <taxon>Actinomycetota</taxon>
        <taxon>Actinomycetes</taxon>
        <taxon>Propionibacteriales</taxon>
        <taxon>Propionibacteriaceae</taxon>
        <taxon>Tessaracoccus</taxon>
    </lineage>
</organism>
<dbReference type="AlphaFoldDB" id="A0A1G9LKN0"/>
<dbReference type="STRING" id="686624.SAMN04488242_2125"/>
<keyword evidence="3" id="KW-1185">Reference proteome</keyword>
<gene>
    <name evidence="2" type="ORF">SAMN04488242_2125</name>
</gene>
<feature type="region of interest" description="Disordered" evidence="1">
    <location>
        <begin position="224"/>
        <end position="315"/>
    </location>
</feature>
<evidence type="ECO:0008006" key="4">
    <source>
        <dbReference type="Google" id="ProtNLM"/>
    </source>
</evidence>
<dbReference type="SUPFAM" id="SSF48452">
    <property type="entry name" value="TPR-like"/>
    <property type="match status" value="1"/>
</dbReference>
<proteinExistence type="predicted"/>
<dbReference type="InterPro" id="IPR011990">
    <property type="entry name" value="TPR-like_helical_dom_sf"/>
</dbReference>
<evidence type="ECO:0000313" key="3">
    <source>
        <dbReference type="Proteomes" id="UP000199475"/>
    </source>
</evidence>
<name>A0A1G9LKN0_9ACTN</name>
<accession>A0A1G9LKN0</accession>
<evidence type="ECO:0000256" key="1">
    <source>
        <dbReference type="SAM" id="MobiDB-lite"/>
    </source>
</evidence>
<feature type="compositionally biased region" description="Acidic residues" evidence="1">
    <location>
        <begin position="252"/>
        <end position="288"/>
    </location>
</feature>
<feature type="compositionally biased region" description="Acidic residues" evidence="1">
    <location>
        <begin position="228"/>
        <end position="244"/>
    </location>
</feature>
<dbReference type="Gene3D" id="1.25.40.10">
    <property type="entry name" value="Tetratricopeptide repeat domain"/>
    <property type="match status" value="1"/>
</dbReference>
<sequence length="315" mass="34034">MVGPPIPEGFDERALAFGVRAELRGLSRARAEQVAAHIWAAGQLIDEDPQLAFEHAETARQLAPRLPIVREAAAETAYAAGEFAVALREYRAIRRMSGGDELIPVIADCERALGRPRDALEVLAGLDSKQAPLTLQIEALIVEAGVRADLGQRQEGLRLLKSALGRNAGPNQARARMWYAYADLLLAEGDEAGAREAFVEAAELDRDGLLDTADRVAELDGVTLPESFADEEPEDEPAAEEEQVAEDKAPADDEFDDEEIDVEGIEDDEAIADVESAEEPIVQDEEVADSVQEPLWGLEPDTNSATGTTEEGDRA</sequence>